<dbReference type="Pfam" id="PF13472">
    <property type="entry name" value="Lipase_GDSL_2"/>
    <property type="match status" value="1"/>
</dbReference>
<proteinExistence type="predicted"/>
<dbReference type="Proteomes" id="UP000799767">
    <property type="component" value="Unassembled WGS sequence"/>
</dbReference>
<reference evidence="2" key="1">
    <citation type="journal article" date="2020" name="Stud. Mycol.">
        <title>101 Dothideomycetes genomes: a test case for predicting lifestyles and emergence of pathogens.</title>
        <authorList>
            <person name="Haridas S."/>
            <person name="Albert R."/>
            <person name="Binder M."/>
            <person name="Bloem J."/>
            <person name="Labutti K."/>
            <person name="Salamov A."/>
            <person name="Andreopoulos B."/>
            <person name="Baker S."/>
            <person name="Barry K."/>
            <person name="Bills G."/>
            <person name="Bluhm B."/>
            <person name="Cannon C."/>
            <person name="Castanera R."/>
            <person name="Culley D."/>
            <person name="Daum C."/>
            <person name="Ezra D."/>
            <person name="Gonzalez J."/>
            <person name="Henrissat B."/>
            <person name="Kuo A."/>
            <person name="Liang C."/>
            <person name="Lipzen A."/>
            <person name="Lutzoni F."/>
            <person name="Magnuson J."/>
            <person name="Mondo S."/>
            <person name="Nolan M."/>
            <person name="Ohm R."/>
            <person name="Pangilinan J."/>
            <person name="Park H.-J."/>
            <person name="Ramirez L."/>
            <person name="Alfaro M."/>
            <person name="Sun H."/>
            <person name="Tritt A."/>
            <person name="Yoshinaga Y."/>
            <person name="Zwiers L.-H."/>
            <person name="Turgeon B."/>
            <person name="Goodwin S."/>
            <person name="Spatafora J."/>
            <person name="Crous P."/>
            <person name="Grigoriev I."/>
        </authorList>
    </citation>
    <scope>NUCLEOTIDE SEQUENCE</scope>
    <source>
        <strain evidence="2">CBS 113389</strain>
    </source>
</reference>
<dbReference type="OrthoDB" id="671439at2759"/>
<gene>
    <name evidence="2" type="ORF">BDY17DRAFT_311395</name>
</gene>
<evidence type="ECO:0000259" key="1">
    <source>
        <dbReference type="Pfam" id="PF13472"/>
    </source>
</evidence>
<dbReference type="PANTHER" id="PTHR14209:SF19">
    <property type="entry name" value="ISOAMYL ACETATE-HYDROLYZING ESTERASE 1 HOMOLOG"/>
    <property type="match status" value="1"/>
</dbReference>
<dbReference type="AlphaFoldDB" id="A0A6A6PRA2"/>
<sequence>MEQFILFGDSLTQQAFSHEHGALGPALTDAYIRRLDVINRGFSGYNTTQALQVLPLFMPSPSRARVRFFAIWLGANDARLPNTPGGPQQHVPLEQYKANLKAIATHPCVQAHQGIRVLIITPPPVDERMMLDVDGVARDGQSPPRRTSMTTSLYAAAACDVGAALGIAVLDLWHATMLRIPNSIVKRDNAYYYAGMLHVAESASLQKLLRDGLHLSRAGYEVCFQELMRCIDRLWPDQIPDQLPFVFPRWDDERAWIATR</sequence>
<evidence type="ECO:0000313" key="2">
    <source>
        <dbReference type="EMBL" id="KAF2481737.1"/>
    </source>
</evidence>
<keyword evidence="3" id="KW-1185">Reference proteome</keyword>
<name>A0A6A6PRA2_9PEZI</name>
<dbReference type="RefSeq" id="XP_033588307.1">
    <property type="nucleotide sequence ID" value="XM_033735526.1"/>
</dbReference>
<feature type="domain" description="SGNH hydrolase-type esterase" evidence="1">
    <location>
        <begin position="6"/>
        <end position="221"/>
    </location>
</feature>
<accession>A0A6A6PRA2</accession>
<dbReference type="PANTHER" id="PTHR14209">
    <property type="entry name" value="ISOAMYL ACETATE-HYDROLYZING ESTERASE 1"/>
    <property type="match status" value="1"/>
</dbReference>
<dbReference type="Gene3D" id="3.40.50.1110">
    <property type="entry name" value="SGNH hydrolase"/>
    <property type="match status" value="1"/>
</dbReference>
<dbReference type="SUPFAM" id="SSF52266">
    <property type="entry name" value="SGNH hydrolase"/>
    <property type="match status" value="1"/>
</dbReference>
<evidence type="ECO:0000313" key="3">
    <source>
        <dbReference type="Proteomes" id="UP000799767"/>
    </source>
</evidence>
<dbReference type="InterPro" id="IPR045136">
    <property type="entry name" value="Iah1-like"/>
</dbReference>
<dbReference type="CDD" id="cd01838">
    <property type="entry name" value="Isoamyl_acetate_hydrolase_like"/>
    <property type="match status" value="1"/>
</dbReference>
<protein>
    <submittedName>
        <fullName evidence="2">Lipolytic enzyme</fullName>
    </submittedName>
</protein>
<dbReference type="InterPro" id="IPR036514">
    <property type="entry name" value="SGNH_hydro_sf"/>
</dbReference>
<dbReference type="InterPro" id="IPR013830">
    <property type="entry name" value="SGNH_hydro"/>
</dbReference>
<organism evidence="2 3">
    <name type="scientific">Neohortaea acidophila</name>
    <dbReference type="NCBI Taxonomy" id="245834"/>
    <lineage>
        <taxon>Eukaryota</taxon>
        <taxon>Fungi</taxon>
        <taxon>Dikarya</taxon>
        <taxon>Ascomycota</taxon>
        <taxon>Pezizomycotina</taxon>
        <taxon>Dothideomycetes</taxon>
        <taxon>Dothideomycetidae</taxon>
        <taxon>Mycosphaerellales</taxon>
        <taxon>Teratosphaeriaceae</taxon>
        <taxon>Neohortaea</taxon>
    </lineage>
</organism>
<dbReference type="EMBL" id="MU001637">
    <property type="protein sequence ID" value="KAF2481737.1"/>
    <property type="molecule type" value="Genomic_DNA"/>
</dbReference>
<dbReference type="GeneID" id="54476528"/>